<evidence type="ECO:0000256" key="6">
    <source>
        <dbReference type="RuleBase" id="RU361259"/>
    </source>
</evidence>
<sequence length="312" mass="35289">MKKTYNNRRETYFNYFSSGENQFMKQVRKAVIPAAGWGTRFFPITKAMPKEMVPVVDKPVIQYVVEEAVASGCDDILIITGKNKRAIEDHFDNSQELNEHLRNSGDLKLLAESEKLADLADIHFIRQKEQKGLGDAILCAKQHVGDEPFTVLLGDTICIPDAEAKPCTAQLIDIYKRYKLPVIGVETVPEHKIKDYGIIDGILLEERLYQIKDIIEKPTPEEAPSNVGAMGRYLLTPEIFAILEDTKPGRKGEIQLTDALRHYDASLGYVAKNTRYDIGDIPGWMVSNLQLLLKHPLYGDMIRDALEKELNQ</sequence>
<gene>
    <name evidence="8" type="ordered locus">Mlab_0899</name>
</gene>
<evidence type="ECO:0000256" key="3">
    <source>
        <dbReference type="ARBA" id="ARBA00022679"/>
    </source>
</evidence>
<evidence type="ECO:0000256" key="4">
    <source>
        <dbReference type="ARBA" id="ARBA00022695"/>
    </source>
</evidence>
<dbReference type="HOGENOM" id="CLU_029499_1_2_2"/>
<dbReference type="GO" id="GO:0006011">
    <property type="term" value="P:UDP-alpha-D-glucose metabolic process"/>
    <property type="evidence" value="ECO:0007669"/>
    <property type="project" value="InterPro"/>
</dbReference>
<keyword evidence="9" id="KW-1185">Reference proteome</keyword>
<dbReference type="eggNOG" id="arCOG00665">
    <property type="taxonomic scope" value="Archaea"/>
</dbReference>
<dbReference type="Pfam" id="PF00483">
    <property type="entry name" value="NTP_transferase"/>
    <property type="match status" value="1"/>
</dbReference>
<organism evidence="8 9">
    <name type="scientific">Methanocorpusculum labreanum (strain ATCC 43576 / DSM 4855 / Z)</name>
    <dbReference type="NCBI Taxonomy" id="410358"/>
    <lineage>
        <taxon>Archaea</taxon>
        <taxon>Methanobacteriati</taxon>
        <taxon>Methanobacteriota</taxon>
        <taxon>Stenosarchaea group</taxon>
        <taxon>Methanomicrobia</taxon>
        <taxon>Methanomicrobiales</taxon>
        <taxon>Methanocorpusculaceae</taxon>
        <taxon>Methanocorpusculum</taxon>
    </lineage>
</organism>
<dbReference type="GO" id="GO:0003983">
    <property type="term" value="F:UTP:glucose-1-phosphate uridylyltransferase activity"/>
    <property type="evidence" value="ECO:0007669"/>
    <property type="project" value="UniProtKB-EC"/>
</dbReference>
<dbReference type="STRING" id="410358.Mlab_0899"/>
<evidence type="ECO:0000256" key="1">
    <source>
        <dbReference type="ARBA" id="ARBA00006890"/>
    </source>
</evidence>
<name>A2SRW4_METLZ</name>
<dbReference type="CDD" id="cd02541">
    <property type="entry name" value="UGPase_prokaryotic"/>
    <property type="match status" value="1"/>
</dbReference>
<evidence type="ECO:0000256" key="2">
    <source>
        <dbReference type="ARBA" id="ARBA00012415"/>
    </source>
</evidence>
<feature type="domain" description="Nucleotidyl transferase" evidence="7">
    <location>
        <begin position="29"/>
        <end position="281"/>
    </location>
</feature>
<protein>
    <recommendedName>
        <fullName evidence="2 6">UTP--glucose-1-phosphate uridylyltransferase</fullName>
        <ecNumber evidence="2 6">2.7.7.9</ecNumber>
    </recommendedName>
    <alternativeName>
        <fullName evidence="6">UDP-glucose pyrophosphorylase</fullName>
    </alternativeName>
</protein>
<comment type="similarity">
    <text evidence="1 6">Belongs to the UDPGP type 2 family.</text>
</comment>
<proteinExistence type="inferred from homology"/>
<dbReference type="InterPro" id="IPR005835">
    <property type="entry name" value="NTP_transferase_dom"/>
</dbReference>
<dbReference type="EC" id="2.7.7.9" evidence="2 6"/>
<dbReference type="PANTHER" id="PTHR43197:SF1">
    <property type="entry name" value="UTP--GLUCOSE-1-PHOSPHATE URIDYLYLTRANSFERASE"/>
    <property type="match status" value="1"/>
</dbReference>
<reference evidence="8 9" key="1">
    <citation type="journal article" date="2009" name="Stand. Genomic Sci.">
        <title>Complete genome sequence of Methanocorpusculum labreanum type strain Z.</title>
        <authorList>
            <person name="Anderson I.J."/>
            <person name="Sieprawska-Lupa M."/>
            <person name="Goltsman E."/>
            <person name="Lapidus A."/>
            <person name="Copeland A."/>
            <person name="Glavina Del Rio T."/>
            <person name="Tice H."/>
            <person name="Dalin E."/>
            <person name="Barry K."/>
            <person name="Pitluck S."/>
            <person name="Hauser L."/>
            <person name="Land M."/>
            <person name="Lucas S."/>
            <person name="Richardson P."/>
            <person name="Whitman W.B."/>
            <person name="Kyrpides N.C."/>
        </authorList>
    </citation>
    <scope>NUCLEOTIDE SEQUENCE [LARGE SCALE GENOMIC DNA]</scope>
    <source>
        <strain evidence="9">ATCC 43576 / DSM 4855 / Z</strain>
    </source>
</reference>
<dbReference type="InterPro" id="IPR005771">
    <property type="entry name" value="GalU_uridylyltTrfase_bac/arc"/>
</dbReference>
<evidence type="ECO:0000256" key="5">
    <source>
        <dbReference type="ARBA" id="ARBA00048128"/>
    </source>
</evidence>
<dbReference type="Proteomes" id="UP000000365">
    <property type="component" value="Chromosome"/>
</dbReference>
<keyword evidence="3 6" id="KW-0808">Transferase</keyword>
<evidence type="ECO:0000313" key="9">
    <source>
        <dbReference type="Proteomes" id="UP000000365"/>
    </source>
</evidence>
<keyword evidence="4 6" id="KW-0548">Nucleotidyltransferase</keyword>
<dbReference type="AlphaFoldDB" id="A2SRW4"/>
<dbReference type="InterPro" id="IPR029044">
    <property type="entry name" value="Nucleotide-diphossugar_trans"/>
</dbReference>
<evidence type="ECO:0000259" key="7">
    <source>
        <dbReference type="Pfam" id="PF00483"/>
    </source>
</evidence>
<dbReference type="PANTHER" id="PTHR43197">
    <property type="entry name" value="UTP--GLUCOSE-1-PHOSPHATE URIDYLYLTRANSFERASE"/>
    <property type="match status" value="1"/>
</dbReference>
<dbReference type="Gene3D" id="3.90.550.10">
    <property type="entry name" value="Spore Coat Polysaccharide Biosynthesis Protein SpsA, Chain A"/>
    <property type="match status" value="1"/>
</dbReference>
<dbReference type="KEGG" id="mla:Mlab_0899"/>
<comment type="catalytic activity">
    <reaction evidence="5 6">
        <text>alpha-D-glucose 1-phosphate + UTP + H(+) = UDP-alpha-D-glucose + diphosphate</text>
        <dbReference type="Rhea" id="RHEA:19889"/>
        <dbReference type="ChEBI" id="CHEBI:15378"/>
        <dbReference type="ChEBI" id="CHEBI:33019"/>
        <dbReference type="ChEBI" id="CHEBI:46398"/>
        <dbReference type="ChEBI" id="CHEBI:58601"/>
        <dbReference type="ChEBI" id="CHEBI:58885"/>
        <dbReference type="EC" id="2.7.7.9"/>
    </reaction>
</comment>
<dbReference type="NCBIfam" id="TIGR01099">
    <property type="entry name" value="galU"/>
    <property type="match status" value="1"/>
</dbReference>
<accession>A2SRW4</accession>
<dbReference type="SUPFAM" id="SSF53448">
    <property type="entry name" value="Nucleotide-diphospho-sugar transferases"/>
    <property type="match status" value="1"/>
</dbReference>
<dbReference type="EMBL" id="CP000559">
    <property type="protein sequence ID" value="ABN07070.1"/>
    <property type="molecule type" value="Genomic_DNA"/>
</dbReference>
<evidence type="ECO:0000313" key="8">
    <source>
        <dbReference type="EMBL" id="ABN07070.1"/>
    </source>
</evidence>